<dbReference type="EMBL" id="KB299905">
    <property type="protein sequence ID" value="ELU07463.1"/>
    <property type="molecule type" value="Genomic_DNA"/>
</dbReference>
<dbReference type="OrthoDB" id="7976202at2759"/>
<sequence>MDTRRFSDFRLPTKKPPALRRKAESLNQLQLSQRVQKALDKNDYRTFNNRLQTKSTPPPSRSASCKQRVQESDGAFFESFTALAWKQENRRRRIVSEDEAEVERSPPLESRGVSRPRHSALTQDEGASIRNALDLRRSSFDDRRISVIMRS</sequence>
<reference evidence="3" key="3">
    <citation type="submission" date="2015-06" db="UniProtKB">
        <authorList>
            <consortium name="EnsemblMetazoa"/>
        </authorList>
    </citation>
    <scope>IDENTIFICATION</scope>
</reference>
<dbReference type="EnsemblMetazoa" id="CapteT209466">
    <property type="protein sequence ID" value="CapteP209466"/>
    <property type="gene ID" value="CapteG209466"/>
</dbReference>
<dbReference type="AlphaFoldDB" id="R7UMZ2"/>
<proteinExistence type="predicted"/>
<evidence type="ECO:0000313" key="2">
    <source>
        <dbReference type="EMBL" id="ELU07463.1"/>
    </source>
</evidence>
<feature type="region of interest" description="Disordered" evidence="1">
    <location>
        <begin position="91"/>
        <end position="126"/>
    </location>
</feature>
<evidence type="ECO:0000256" key="1">
    <source>
        <dbReference type="SAM" id="MobiDB-lite"/>
    </source>
</evidence>
<dbReference type="HOGENOM" id="CLU_1733212_0_0_1"/>
<gene>
    <name evidence="2" type="ORF">CAPTEDRAFT_209466</name>
</gene>
<evidence type="ECO:0000313" key="4">
    <source>
        <dbReference type="Proteomes" id="UP000014760"/>
    </source>
</evidence>
<name>R7UMZ2_CAPTE</name>
<evidence type="ECO:0000313" key="3">
    <source>
        <dbReference type="EnsemblMetazoa" id="CapteP209466"/>
    </source>
</evidence>
<feature type="region of interest" description="Disordered" evidence="1">
    <location>
        <begin position="1"/>
        <end position="64"/>
    </location>
</feature>
<reference evidence="2 4" key="2">
    <citation type="journal article" date="2013" name="Nature">
        <title>Insights into bilaterian evolution from three spiralian genomes.</title>
        <authorList>
            <person name="Simakov O."/>
            <person name="Marletaz F."/>
            <person name="Cho S.J."/>
            <person name="Edsinger-Gonzales E."/>
            <person name="Havlak P."/>
            <person name="Hellsten U."/>
            <person name="Kuo D.H."/>
            <person name="Larsson T."/>
            <person name="Lv J."/>
            <person name="Arendt D."/>
            <person name="Savage R."/>
            <person name="Osoegawa K."/>
            <person name="de Jong P."/>
            <person name="Grimwood J."/>
            <person name="Chapman J.A."/>
            <person name="Shapiro H."/>
            <person name="Aerts A."/>
            <person name="Otillar R.P."/>
            <person name="Terry A.Y."/>
            <person name="Boore J.L."/>
            <person name="Grigoriev I.V."/>
            <person name="Lindberg D.R."/>
            <person name="Seaver E.C."/>
            <person name="Weisblat D.A."/>
            <person name="Putnam N.H."/>
            <person name="Rokhsar D.S."/>
        </authorList>
    </citation>
    <scope>NUCLEOTIDE SEQUENCE</scope>
    <source>
        <strain evidence="2 4">I ESC-2004</strain>
    </source>
</reference>
<dbReference type="Proteomes" id="UP000014760">
    <property type="component" value="Unassembled WGS sequence"/>
</dbReference>
<organism evidence="2">
    <name type="scientific">Capitella teleta</name>
    <name type="common">Polychaete worm</name>
    <dbReference type="NCBI Taxonomy" id="283909"/>
    <lineage>
        <taxon>Eukaryota</taxon>
        <taxon>Metazoa</taxon>
        <taxon>Spiralia</taxon>
        <taxon>Lophotrochozoa</taxon>
        <taxon>Annelida</taxon>
        <taxon>Polychaeta</taxon>
        <taxon>Sedentaria</taxon>
        <taxon>Scolecida</taxon>
        <taxon>Capitellidae</taxon>
        <taxon>Capitella</taxon>
    </lineage>
</organism>
<keyword evidence="4" id="KW-1185">Reference proteome</keyword>
<feature type="compositionally biased region" description="Polar residues" evidence="1">
    <location>
        <begin position="25"/>
        <end position="35"/>
    </location>
</feature>
<feature type="compositionally biased region" description="Polar residues" evidence="1">
    <location>
        <begin position="45"/>
        <end position="64"/>
    </location>
</feature>
<dbReference type="EMBL" id="AMQN01007080">
    <property type="status" value="NOT_ANNOTATED_CDS"/>
    <property type="molecule type" value="Genomic_DNA"/>
</dbReference>
<reference evidence="4" key="1">
    <citation type="submission" date="2012-12" db="EMBL/GenBank/DDBJ databases">
        <authorList>
            <person name="Hellsten U."/>
            <person name="Grimwood J."/>
            <person name="Chapman J.A."/>
            <person name="Shapiro H."/>
            <person name="Aerts A."/>
            <person name="Otillar R.P."/>
            <person name="Terry A.Y."/>
            <person name="Boore J.L."/>
            <person name="Simakov O."/>
            <person name="Marletaz F."/>
            <person name="Cho S.-J."/>
            <person name="Edsinger-Gonzales E."/>
            <person name="Havlak P."/>
            <person name="Kuo D.-H."/>
            <person name="Larsson T."/>
            <person name="Lv J."/>
            <person name="Arendt D."/>
            <person name="Savage R."/>
            <person name="Osoegawa K."/>
            <person name="de Jong P."/>
            <person name="Lindberg D.R."/>
            <person name="Seaver E.C."/>
            <person name="Weisblat D.A."/>
            <person name="Putnam N.H."/>
            <person name="Grigoriev I.V."/>
            <person name="Rokhsar D.S."/>
        </authorList>
    </citation>
    <scope>NUCLEOTIDE SEQUENCE</scope>
    <source>
        <strain evidence="4">I ESC-2004</strain>
    </source>
</reference>
<accession>R7UMZ2</accession>
<protein>
    <submittedName>
        <fullName evidence="2 3">Uncharacterized protein</fullName>
    </submittedName>
</protein>